<feature type="domain" description="MADF" evidence="2">
    <location>
        <begin position="17"/>
        <end position="112"/>
    </location>
</feature>
<dbReference type="PROSITE" id="PS51029">
    <property type="entry name" value="MADF"/>
    <property type="match status" value="1"/>
</dbReference>
<dbReference type="SMART" id="SM00595">
    <property type="entry name" value="MADF"/>
    <property type="match status" value="1"/>
</dbReference>
<dbReference type="Proteomes" id="UP001219518">
    <property type="component" value="Unassembled WGS sequence"/>
</dbReference>
<dbReference type="Pfam" id="PF10545">
    <property type="entry name" value="MADF_DNA_bdg"/>
    <property type="match status" value="1"/>
</dbReference>
<feature type="compositionally biased region" description="Polar residues" evidence="1">
    <location>
        <begin position="172"/>
        <end position="191"/>
    </location>
</feature>
<organism evidence="3 4">
    <name type="scientific">Frankliniella fusca</name>
    <dbReference type="NCBI Taxonomy" id="407009"/>
    <lineage>
        <taxon>Eukaryota</taxon>
        <taxon>Metazoa</taxon>
        <taxon>Ecdysozoa</taxon>
        <taxon>Arthropoda</taxon>
        <taxon>Hexapoda</taxon>
        <taxon>Insecta</taxon>
        <taxon>Pterygota</taxon>
        <taxon>Neoptera</taxon>
        <taxon>Paraneoptera</taxon>
        <taxon>Thysanoptera</taxon>
        <taxon>Terebrantia</taxon>
        <taxon>Thripoidea</taxon>
        <taxon>Thripidae</taxon>
        <taxon>Frankliniella</taxon>
    </lineage>
</organism>
<feature type="compositionally biased region" description="Low complexity" evidence="1">
    <location>
        <begin position="202"/>
        <end position="211"/>
    </location>
</feature>
<dbReference type="GO" id="GO:0006357">
    <property type="term" value="P:regulation of transcription by RNA polymerase II"/>
    <property type="evidence" value="ECO:0007669"/>
    <property type="project" value="TreeGrafter"/>
</dbReference>
<dbReference type="PANTHER" id="PTHR12243">
    <property type="entry name" value="MADF DOMAIN TRANSCRIPTION FACTOR"/>
    <property type="match status" value="1"/>
</dbReference>
<dbReference type="InterPro" id="IPR039353">
    <property type="entry name" value="TF_Adf1"/>
</dbReference>
<accession>A0AAE1LPY8</accession>
<dbReference type="PANTHER" id="PTHR12243:SF67">
    <property type="entry name" value="COREPRESSOR OF PANGOLIN, ISOFORM A-RELATED"/>
    <property type="match status" value="1"/>
</dbReference>
<dbReference type="EMBL" id="JAHWGI010001326">
    <property type="protein sequence ID" value="KAK3928311.1"/>
    <property type="molecule type" value="Genomic_DNA"/>
</dbReference>
<proteinExistence type="predicted"/>
<dbReference type="GO" id="GO:0005667">
    <property type="term" value="C:transcription regulator complex"/>
    <property type="evidence" value="ECO:0007669"/>
    <property type="project" value="TreeGrafter"/>
</dbReference>
<dbReference type="AlphaFoldDB" id="A0AAE1LPY8"/>
<feature type="region of interest" description="Disordered" evidence="1">
    <location>
        <begin position="172"/>
        <end position="228"/>
    </location>
</feature>
<name>A0AAE1LPY8_9NEOP</name>
<sequence>MPPKSKVLKLSREDETRLVHEVRKRPILWDISLTEYSRSDLKPSIWDEVGRVIGHPGEGDVIQHRFKNMRDTSMSNYRKVKESKRSGMSATDVYVPKWYLYKELEFLEKTCAQAQSTSNISMQSGPSTSNSSQTTVLEMELESFNPGNSMYYDQNTLKFMMIPSDVQTFSETPSEISMQSDVSEILSSPNSPDLFVPPRPASAPSATTAASKNVKRKQESDEEDMYRKRGHTKKTGAAILEEAVSVFKEVARQPMPEVPAPDSVDAFSSFVASRLRTLTPEQRKGAEDQIMSVLMSI</sequence>
<evidence type="ECO:0000313" key="3">
    <source>
        <dbReference type="EMBL" id="KAK3928311.1"/>
    </source>
</evidence>
<protein>
    <submittedName>
        <fullName evidence="3">Transcription factor Adf-1</fullName>
    </submittedName>
</protein>
<evidence type="ECO:0000259" key="2">
    <source>
        <dbReference type="PROSITE" id="PS51029"/>
    </source>
</evidence>
<evidence type="ECO:0000313" key="4">
    <source>
        <dbReference type="Proteomes" id="UP001219518"/>
    </source>
</evidence>
<keyword evidence="4" id="KW-1185">Reference proteome</keyword>
<reference evidence="3" key="2">
    <citation type="journal article" date="2023" name="BMC Genomics">
        <title>Pest status, molecular evolution, and epigenetic factors derived from the genome assembly of Frankliniella fusca, a thysanopteran phytovirus vector.</title>
        <authorList>
            <person name="Catto M.A."/>
            <person name="Labadie P.E."/>
            <person name="Jacobson A.L."/>
            <person name="Kennedy G.G."/>
            <person name="Srinivasan R."/>
            <person name="Hunt B.G."/>
        </authorList>
    </citation>
    <scope>NUCLEOTIDE SEQUENCE</scope>
    <source>
        <strain evidence="3">PL_HMW_Pooled</strain>
    </source>
</reference>
<gene>
    <name evidence="3" type="ORF">KUF71_016558</name>
</gene>
<comment type="caution">
    <text evidence="3">The sequence shown here is derived from an EMBL/GenBank/DDBJ whole genome shotgun (WGS) entry which is preliminary data.</text>
</comment>
<reference evidence="3" key="1">
    <citation type="submission" date="2021-07" db="EMBL/GenBank/DDBJ databases">
        <authorList>
            <person name="Catto M.A."/>
            <person name="Jacobson A."/>
            <person name="Kennedy G."/>
            <person name="Labadie P."/>
            <person name="Hunt B.G."/>
            <person name="Srinivasan R."/>
        </authorList>
    </citation>
    <scope>NUCLEOTIDE SEQUENCE</scope>
    <source>
        <strain evidence="3">PL_HMW_Pooled</strain>
        <tissue evidence="3">Head</tissue>
    </source>
</reference>
<dbReference type="InterPro" id="IPR006578">
    <property type="entry name" value="MADF-dom"/>
</dbReference>
<evidence type="ECO:0000256" key="1">
    <source>
        <dbReference type="SAM" id="MobiDB-lite"/>
    </source>
</evidence>
<dbReference type="GO" id="GO:0005634">
    <property type="term" value="C:nucleus"/>
    <property type="evidence" value="ECO:0007669"/>
    <property type="project" value="TreeGrafter"/>
</dbReference>